<dbReference type="PROSITE" id="PS51352">
    <property type="entry name" value="THIOREDOXIN_2"/>
    <property type="match status" value="1"/>
</dbReference>
<evidence type="ECO:0000256" key="5">
    <source>
        <dbReference type="SAM" id="SignalP"/>
    </source>
</evidence>
<comment type="caution">
    <text evidence="7">The sequence shown here is derived from an EMBL/GenBank/DDBJ whole genome shotgun (WGS) entry which is preliminary data.</text>
</comment>
<organism evidence="7 8">
    <name type="scientific">Pseudotenacibaculum haliotis</name>
    <dbReference type="NCBI Taxonomy" id="1862138"/>
    <lineage>
        <taxon>Bacteria</taxon>
        <taxon>Pseudomonadati</taxon>
        <taxon>Bacteroidota</taxon>
        <taxon>Flavobacteriia</taxon>
        <taxon>Flavobacteriales</taxon>
        <taxon>Flavobacteriaceae</taxon>
        <taxon>Pseudotenacibaculum</taxon>
    </lineage>
</organism>
<keyword evidence="5" id="KW-0732">Signal</keyword>
<proteinExistence type="predicted"/>
<name>A0ABW5LWG7_9FLAO</name>
<dbReference type="Proteomes" id="UP001597508">
    <property type="component" value="Unassembled WGS sequence"/>
</dbReference>
<reference evidence="8" key="1">
    <citation type="journal article" date="2019" name="Int. J. Syst. Evol. Microbiol.">
        <title>The Global Catalogue of Microorganisms (GCM) 10K type strain sequencing project: providing services to taxonomists for standard genome sequencing and annotation.</title>
        <authorList>
            <consortium name="The Broad Institute Genomics Platform"/>
            <consortium name="The Broad Institute Genome Sequencing Center for Infectious Disease"/>
            <person name="Wu L."/>
            <person name="Ma J."/>
        </authorList>
    </citation>
    <scope>NUCLEOTIDE SEQUENCE [LARGE SCALE GENOMIC DNA]</scope>
    <source>
        <strain evidence="8">KCTC 52127</strain>
    </source>
</reference>
<dbReference type="InterPro" id="IPR050553">
    <property type="entry name" value="Thioredoxin_ResA/DsbE_sf"/>
</dbReference>
<feature type="signal peptide" evidence="5">
    <location>
        <begin position="1"/>
        <end position="19"/>
    </location>
</feature>
<dbReference type="PANTHER" id="PTHR42852">
    <property type="entry name" value="THIOL:DISULFIDE INTERCHANGE PROTEIN DSBE"/>
    <property type="match status" value="1"/>
</dbReference>
<dbReference type="SUPFAM" id="SSF52833">
    <property type="entry name" value="Thioredoxin-like"/>
    <property type="match status" value="1"/>
</dbReference>
<feature type="domain" description="Thioredoxin" evidence="6">
    <location>
        <begin position="13"/>
        <end position="161"/>
    </location>
</feature>
<keyword evidence="8" id="KW-1185">Reference proteome</keyword>
<feature type="chain" id="PRO_5045930081" evidence="5">
    <location>
        <begin position="20"/>
        <end position="161"/>
    </location>
</feature>
<dbReference type="Pfam" id="PF13905">
    <property type="entry name" value="Thioredoxin_8"/>
    <property type="match status" value="1"/>
</dbReference>
<comment type="subcellular location">
    <subcellularLocation>
        <location evidence="1">Cell envelope</location>
    </subcellularLocation>
</comment>
<evidence type="ECO:0000256" key="3">
    <source>
        <dbReference type="ARBA" id="ARBA00023157"/>
    </source>
</evidence>
<protein>
    <submittedName>
        <fullName evidence="7">Thioredoxin-like domain-containing protein</fullName>
    </submittedName>
</protein>
<keyword evidence="4" id="KW-0676">Redox-active center</keyword>
<dbReference type="CDD" id="cd02966">
    <property type="entry name" value="TlpA_like_family"/>
    <property type="match status" value="1"/>
</dbReference>
<gene>
    <name evidence="7" type="ORF">ACFSRZ_16405</name>
</gene>
<dbReference type="EMBL" id="JBHULH010000012">
    <property type="protein sequence ID" value="MFD2568959.1"/>
    <property type="molecule type" value="Genomic_DNA"/>
</dbReference>
<dbReference type="InterPro" id="IPR036249">
    <property type="entry name" value="Thioredoxin-like_sf"/>
</dbReference>
<evidence type="ECO:0000259" key="6">
    <source>
        <dbReference type="PROSITE" id="PS51352"/>
    </source>
</evidence>
<evidence type="ECO:0000256" key="1">
    <source>
        <dbReference type="ARBA" id="ARBA00004196"/>
    </source>
</evidence>
<evidence type="ECO:0000256" key="4">
    <source>
        <dbReference type="ARBA" id="ARBA00023284"/>
    </source>
</evidence>
<dbReference type="InterPro" id="IPR013766">
    <property type="entry name" value="Thioredoxin_domain"/>
</dbReference>
<dbReference type="PANTHER" id="PTHR42852:SF6">
    <property type="entry name" value="THIOL:DISULFIDE INTERCHANGE PROTEIN DSBE"/>
    <property type="match status" value="1"/>
</dbReference>
<keyword evidence="2" id="KW-0201">Cytochrome c-type biogenesis</keyword>
<dbReference type="Gene3D" id="3.40.30.10">
    <property type="entry name" value="Glutaredoxin"/>
    <property type="match status" value="1"/>
</dbReference>
<keyword evidence="3" id="KW-1015">Disulfide bond</keyword>
<evidence type="ECO:0000256" key="2">
    <source>
        <dbReference type="ARBA" id="ARBA00022748"/>
    </source>
</evidence>
<evidence type="ECO:0000313" key="8">
    <source>
        <dbReference type="Proteomes" id="UP001597508"/>
    </source>
</evidence>
<evidence type="ECO:0000313" key="7">
    <source>
        <dbReference type="EMBL" id="MFD2568959.1"/>
    </source>
</evidence>
<dbReference type="InterPro" id="IPR012336">
    <property type="entry name" value="Thioredoxin-like_fold"/>
</dbReference>
<dbReference type="RefSeq" id="WP_379667663.1">
    <property type="nucleotide sequence ID" value="NZ_JBHULH010000012.1"/>
</dbReference>
<accession>A0ABW5LWG7</accession>
<sequence>MRKLLVIVSLLFLWSCSKAPTEFSEKALGEILLNRNNEEVLFKDILEKYRGEKILIDVWASWCKDCIIGLPNLKKLQSENQNVQYVFLSLDRTSKSWKRGVDRFQIKGDHYFMKEGKKGALGEFLNLWWIPRYVVVDESGRIALFKATKITDKKILEALKK</sequence>